<name>A0A1R2BIR0_9CILI</name>
<gene>
    <name evidence="1" type="ORF">SteCoe_23972</name>
</gene>
<proteinExistence type="predicted"/>
<organism evidence="1 2">
    <name type="scientific">Stentor coeruleus</name>
    <dbReference type="NCBI Taxonomy" id="5963"/>
    <lineage>
        <taxon>Eukaryota</taxon>
        <taxon>Sar</taxon>
        <taxon>Alveolata</taxon>
        <taxon>Ciliophora</taxon>
        <taxon>Postciliodesmatophora</taxon>
        <taxon>Heterotrichea</taxon>
        <taxon>Heterotrichida</taxon>
        <taxon>Stentoridae</taxon>
        <taxon>Stentor</taxon>
    </lineage>
</organism>
<protein>
    <recommendedName>
        <fullName evidence="3">C2H2-type domain-containing protein</fullName>
    </recommendedName>
</protein>
<reference evidence="1 2" key="1">
    <citation type="submission" date="2016-11" db="EMBL/GenBank/DDBJ databases">
        <title>The macronuclear genome of Stentor coeruleus: a giant cell with tiny introns.</title>
        <authorList>
            <person name="Slabodnick M."/>
            <person name="Ruby J.G."/>
            <person name="Reiff S.B."/>
            <person name="Swart E.C."/>
            <person name="Gosai S."/>
            <person name="Prabakaran S."/>
            <person name="Witkowska E."/>
            <person name="Larue G.E."/>
            <person name="Fisher S."/>
            <person name="Freeman R.M."/>
            <person name="Gunawardena J."/>
            <person name="Chu W."/>
            <person name="Stover N.A."/>
            <person name="Gregory B.D."/>
            <person name="Nowacki M."/>
            <person name="Derisi J."/>
            <person name="Roy S.W."/>
            <person name="Marshall W.F."/>
            <person name="Sood P."/>
        </authorList>
    </citation>
    <scope>NUCLEOTIDE SEQUENCE [LARGE SCALE GENOMIC DNA]</scope>
    <source>
        <strain evidence="1">WM001</strain>
    </source>
</reference>
<dbReference type="AlphaFoldDB" id="A0A1R2BIR0"/>
<comment type="caution">
    <text evidence="1">The sequence shown here is derived from an EMBL/GenBank/DDBJ whole genome shotgun (WGS) entry which is preliminary data.</text>
</comment>
<dbReference type="OrthoDB" id="317402at2759"/>
<accession>A0A1R2BIR0</accession>
<keyword evidence="2" id="KW-1185">Reference proteome</keyword>
<dbReference type="Proteomes" id="UP000187209">
    <property type="component" value="Unassembled WGS sequence"/>
</dbReference>
<evidence type="ECO:0000313" key="2">
    <source>
        <dbReference type="Proteomes" id="UP000187209"/>
    </source>
</evidence>
<evidence type="ECO:0000313" key="1">
    <source>
        <dbReference type="EMBL" id="OMJ76629.1"/>
    </source>
</evidence>
<dbReference type="EMBL" id="MPUH01000621">
    <property type="protein sequence ID" value="OMJ76629.1"/>
    <property type="molecule type" value="Genomic_DNA"/>
</dbReference>
<evidence type="ECO:0008006" key="3">
    <source>
        <dbReference type="Google" id="ProtNLM"/>
    </source>
</evidence>
<sequence length="139" mass="15633">MDLNFVAGNNQSLLKKLEEFGCDLDSLIYVAKDFFTLCDELGLTPRQTADVFIRLKNANDAQEGKPVCPDVVVYENNRLNPTRLCVENRTSGYSIFFKGVAGQGKVEKKLALYKCEACGDDGQIRRVDIRDHFINKHIG</sequence>